<dbReference type="PROSITE" id="PS50853">
    <property type="entry name" value="FN3"/>
    <property type="match status" value="1"/>
</dbReference>
<evidence type="ECO:0000313" key="7">
    <source>
        <dbReference type="Proteomes" id="UP000031668"/>
    </source>
</evidence>
<dbReference type="PANTHER" id="PTHR45080:SF8">
    <property type="entry name" value="IG-LIKE DOMAIN-CONTAINING PROTEIN"/>
    <property type="match status" value="1"/>
</dbReference>
<dbReference type="OrthoDB" id="5986691at2759"/>
<evidence type="ECO:0000313" key="6">
    <source>
        <dbReference type="EMBL" id="KII73714.1"/>
    </source>
</evidence>
<feature type="chain" id="PRO_5002151109" evidence="3">
    <location>
        <begin position="20"/>
        <end position="636"/>
    </location>
</feature>
<feature type="domain" description="Ig-like" evidence="4">
    <location>
        <begin position="413"/>
        <end position="506"/>
    </location>
</feature>
<dbReference type="AlphaFoldDB" id="A0A0C2J7D4"/>
<dbReference type="Pfam" id="PF00041">
    <property type="entry name" value="fn3"/>
    <property type="match status" value="1"/>
</dbReference>
<keyword evidence="1 3" id="KW-0732">Signal</keyword>
<evidence type="ECO:0000259" key="4">
    <source>
        <dbReference type="PROSITE" id="PS50835"/>
    </source>
</evidence>
<dbReference type="CDD" id="cd00096">
    <property type="entry name" value="Ig"/>
    <property type="match status" value="2"/>
</dbReference>
<dbReference type="InterPro" id="IPR050958">
    <property type="entry name" value="Cell_Adh-Cytoskel_Orgn"/>
</dbReference>
<dbReference type="InterPro" id="IPR003598">
    <property type="entry name" value="Ig_sub2"/>
</dbReference>
<evidence type="ECO:0000259" key="5">
    <source>
        <dbReference type="PROSITE" id="PS50853"/>
    </source>
</evidence>
<dbReference type="Gene3D" id="2.60.40.10">
    <property type="entry name" value="Immunoglobulins"/>
    <property type="match status" value="5"/>
</dbReference>
<dbReference type="GO" id="GO:0005886">
    <property type="term" value="C:plasma membrane"/>
    <property type="evidence" value="ECO:0007669"/>
    <property type="project" value="TreeGrafter"/>
</dbReference>
<dbReference type="InterPro" id="IPR013783">
    <property type="entry name" value="Ig-like_fold"/>
</dbReference>
<dbReference type="InterPro" id="IPR003961">
    <property type="entry name" value="FN3_dom"/>
</dbReference>
<dbReference type="SUPFAM" id="SSF49265">
    <property type="entry name" value="Fibronectin type III"/>
    <property type="match status" value="1"/>
</dbReference>
<dbReference type="Proteomes" id="UP000031668">
    <property type="component" value="Unassembled WGS sequence"/>
</dbReference>
<dbReference type="GO" id="GO:0007156">
    <property type="term" value="P:homophilic cell adhesion via plasma membrane adhesion molecules"/>
    <property type="evidence" value="ECO:0007669"/>
    <property type="project" value="TreeGrafter"/>
</dbReference>
<organism evidence="6 7">
    <name type="scientific">Thelohanellus kitauei</name>
    <name type="common">Myxosporean</name>
    <dbReference type="NCBI Taxonomy" id="669202"/>
    <lineage>
        <taxon>Eukaryota</taxon>
        <taxon>Metazoa</taxon>
        <taxon>Cnidaria</taxon>
        <taxon>Myxozoa</taxon>
        <taxon>Myxosporea</taxon>
        <taxon>Bivalvulida</taxon>
        <taxon>Platysporina</taxon>
        <taxon>Myxobolidae</taxon>
        <taxon>Thelohanellus</taxon>
    </lineage>
</organism>
<evidence type="ECO:0000256" key="2">
    <source>
        <dbReference type="ARBA" id="ARBA00023157"/>
    </source>
</evidence>
<evidence type="ECO:0000256" key="3">
    <source>
        <dbReference type="SAM" id="SignalP"/>
    </source>
</evidence>
<proteinExistence type="predicted"/>
<dbReference type="PROSITE" id="PS50835">
    <property type="entry name" value="IG_LIKE"/>
    <property type="match status" value="2"/>
</dbReference>
<dbReference type="EMBL" id="JWZT01000699">
    <property type="protein sequence ID" value="KII73714.1"/>
    <property type="molecule type" value="Genomic_DNA"/>
</dbReference>
<gene>
    <name evidence="6" type="ORF">RF11_11012</name>
</gene>
<accession>A0A0C2J7D4</accession>
<dbReference type="InterPro" id="IPR007110">
    <property type="entry name" value="Ig-like_dom"/>
</dbReference>
<dbReference type="SMART" id="SM00060">
    <property type="entry name" value="FN3"/>
    <property type="match status" value="1"/>
</dbReference>
<dbReference type="OMA" id="NENPTHY"/>
<dbReference type="SUPFAM" id="SSF48726">
    <property type="entry name" value="Immunoglobulin"/>
    <property type="match status" value="4"/>
</dbReference>
<dbReference type="Pfam" id="PF13927">
    <property type="entry name" value="Ig_3"/>
    <property type="match status" value="1"/>
</dbReference>
<keyword evidence="7" id="KW-1185">Reference proteome</keyword>
<dbReference type="PANTHER" id="PTHR45080">
    <property type="entry name" value="CONTACTIN 5"/>
    <property type="match status" value="1"/>
</dbReference>
<dbReference type="SMART" id="SM00408">
    <property type="entry name" value="IGc2"/>
    <property type="match status" value="3"/>
</dbReference>
<name>A0A0C2J7D4_THEKT</name>
<feature type="domain" description="Fibronectin type-III" evidence="5">
    <location>
        <begin position="513"/>
        <end position="603"/>
    </location>
</feature>
<dbReference type="SMART" id="SM00409">
    <property type="entry name" value="IG"/>
    <property type="match status" value="4"/>
</dbReference>
<feature type="signal peptide" evidence="3">
    <location>
        <begin position="1"/>
        <end position="19"/>
    </location>
</feature>
<dbReference type="InterPro" id="IPR036179">
    <property type="entry name" value="Ig-like_dom_sf"/>
</dbReference>
<evidence type="ECO:0000256" key="1">
    <source>
        <dbReference type="ARBA" id="ARBA00022729"/>
    </source>
</evidence>
<protein>
    <submittedName>
        <fullName evidence="6">Neural cell adhesion molecule 2</fullName>
    </submittedName>
</protein>
<dbReference type="InterPro" id="IPR036116">
    <property type="entry name" value="FN3_sf"/>
</dbReference>
<reference evidence="6 7" key="1">
    <citation type="journal article" date="2014" name="Genome Biol. Evol.">
        <title>The genome of the myxosporean Thelohanellus kitauei shows adaptations to nutrient acquisition within its fish host.</title>
        <authorList>
            <person name="Yang Y."/>
            <person name="Xiong J."/>
            <person name="Zhou Z."/>
            <person name="Huo F."/>
            <person name="Miao W."/>
            <person name="Ran C."/>
            <person name="Liu Y."/>
            <person name="Zhang J."/>
            <person name="Feng J."/>
            <person name="Wang M."/>
            <person name="Wang M."/>
            <person name="Wang L."/>
            <person name="Yao B."/>
        </authorList>
    </citation>
    <scope>NUCLEOTIDE SEQUENCE [LARGE SCALE GENOMIC DNA]</scope>
    <source>
        <strain evidence="6">Wuqing</strain>
    </source>
</reference>
<comment type="caution">
    <text evidence="6">The sequence shown here is derived from an EMBL/GenBank/DDBJ whole genome shotgun (WGS) entry which is preliminary data.</text>
</comment>
<keyword evidence="2" id="KW-1015">Disulfide bond</keyword>
<feature type="domain" description="Ig-like" evidence="4">
    <location>
        <begin position="333"/>
        <end position="406"/>
    </location>
</feature>
<dbReference type="InterPro" id="IPR003599">
    <property type="entry name" value="Ig_sub"/>
</dbReference>
<dbReference type="CDD" id="cd00063">
    <property type="entry name" value="FN3"/>
    <property type="match status" value="1"/>
</dbReference>
<sequence>MSFARLLVQLSFLFCGYDANTPAGGICHRMDRELTYVSNEMGPALLLRHQRRVHWLGFPGHQNPDKHKYSLSFDKEVGAQVLSLSNIQESDAGTYFCRVSGKNQEIRDYPIVLNIRAQLTNENPTHYLEVSKTERITLNIIGIPFPTIHFYRENNEQALVETYYSRQNVRNGRFEITSEGDILIHTLNHSDTGRYVVRLVQGSNYVSEDQVIEIRVGARPFVAYVPRIAYNFTLDQDEIIPTRFSGSQLNIYWKFTSDTLGERPERIIGDTDDHYFVSVDGALTVRRVVTTDAGKYIGICRNPWGEVQVQTVVKKIIRAAKILVLNNQVGKVGQNVTINVEVTGDPPPYISWWRNGVKINGFRVNVEDSALRLSFLKRNDAGIYTCVADNGATRLGRSIHATKNVSLYIEGFPVMDTELSTKMIVVTENRRVAEMTCVVNGLPISQIRFVLNGITYFPTSTTSGQKNHDQVFASLKLTINNPAEAGTLTCYATNAYGTSSIKINIEFLEIPKPPRNLHILQINPNSVKVGWDVANQQLEKSTVFLAMIWSGNYKFKRSLSVSEFYVVFKHLRKNTTYYFSVRASNLAGWSTPSNTIVFRTPNLGRPTPPLVLNRDIFLPIKQYQALLDHSDEQRRK</sequence>